<feature type="coiled-coil region" evidence="1">
    <location>
        <begin position="3"/>
        <end position="41"/>
    </location>
</feature>
<evidence type="ECO:0000256" key="2">
    <source>
        <dbReference type="SAM" id="MobiDB-lite"/>
    </source>
</evidence>
<comment type="caution">
    <text evidence="3">The sequence shown here is derived from an EMBL/GenBank/DDBJ whole genome shotgun (WGS) entry which is preliminary data.</text>
</comment>
<protein>
    <submittedName>
        <fullName evidence="3">Uncharacterized protein</fullName>
    </submittedName>
</protein>
<dbReference type="Proteomes" id="UP001460270">
    <property type="component" value="Unassembled WGS sequence"/>
</dbReference>
<reference evidence="4" key="1">
    <citation type="submission" date="2024-04" db="EMBL/GenBank/DDBJ databases">
        <title>Salinicola lusitanus LLJ914,a marine bacterium isolated from the Okinawa Trough.</title>
        <authorList>
            <person name="Li J."/>
        </authorList>
    </citation>
    <scope>NUCLEOTIDE SEQUENCE [LARGE SCALE GENOMIC DNA]</scope>
</reference>
<sequence length="183" mass="21291">MYYQQMNEKREQTLIKMKQEMQQMIKKLNEQSAYIKKLENSLQHQSKLTMRELRYNMNIKKQSQRIMHIPFNSPLTFSHHSSTSNLTENMDMDETSLFRKPSNAPRLSLTSPPQDGRMGTVPHRISNQNMLTNHSASSASSLPDHTSNSRNFLLSQLRWKSPIFKPPTTFRHSSMSSLVNLPP</sequence>
<keyword evidence="4" id="KW-1185">Reference proteome</keyword>
<feature type="region of interest" description="Disordered" evidence="2">
    <location>
        <begin position="98"/>
        <end position="120"/>
    </location>
</feature>
<dbReference type="AlphaFoldDB" id="A0AAW0PQ71"/>
<evidence type="ECO:0000313" key="4">
    <source>
        <dbReference type="Proteomes" id="UP001460270"/>
    </source>
</evidence>
<name>A0AAW0PQ71_9GOBI</name>
<dbReference type="EMBL" id="JBBPFD010000006">
    <property type="protein sequence ID" value="KAK7922529.1"/>
    <property type="molecule type" value="Genomic_DNA"/>
</dbReference>
<evidence type="ECO:0000313" key="3">
    <source>
        <dbReference type="EMBL" id="KAK7922529.1"/>
    </source>
</evidence>
<accession>A0AAW0PQ71</accession>
<gene>
    <name evidence="3" type="ORF">WMY93_009431</name>
</gene>
<organism evidence="3 4">
    <name type="scientific">Mugilogobius chulae</name>
    <name type="common">yellowstripe goby</name>
    <dbReference type="NCBI Taxonomy" id="88201"/>
    <lineage>
        <taxon>Eukaryota</taxon>
        <taxon>Metazoa</taxon>
        <taxon>Chordata</taxon>
        <taxon>Craniata</taxon>
        <taxon>Vertebrata</taxon>
        <taxon>Euteleostomi</taxon>
        <taxon>Actinopterygii</taxon>
        <taxon>Neopterygii</taxon>
        <taxon>Teleostei</taxon>
        <taxon>Neoteleostei</taxon>
        <taxon>Acanthomorphata</taxon>
        <taxon>Gobiaria</taxon>
        <taxon>Gobiiformes</taxon>
        <taxon>Gobioidei</taxon>
        <taxon>Gobiidae</taxon>
        <taxon>Gobionellinae</taxon>
        <taxon>Mugilogobius</taxon>
    </lineage>
</organism>
<proteinExistence type="predicted"/>
<evidence type="ECO:0000256" key="1">
    <source>
        <dbReference type="SAM" id="Coils"/>
    </source>
</evidence>
<keyword evidence="1" id="KW-0175">Coiled coil</keyword>